<proteinExistence type="predicted"/>
<keyword evidence="1" id="KW-0472">Membrane</keyword>
<name>A0ABR9R1Q2_9FIRM</name>
<reference evidence="2 3" key="1">
    <citation type="submission" date="2020-10" db="EMBL/GenBank/DDBJ databases">
        <title>ChiBAC.</title>
        <authorList>
            <person name="Zenner C."/>
            <person name="Hitch T.C.A."/>
            <person name="Clavel T."/>
        </authorList>
    </citation>
    <scope>NUCLEOTIDE SEQUENCE [LARGE SCALE GENOMIC DNA]</scope>
    <source>
        <strain evidence="2 3">DSM 109015</strain>
    </source>
</reference>
<dbReference type="RefSeq" id="WP_193500340.1">
    <property type="nucleotide sequence ID" value="NZ_JADCKC010000001.1"/>
</dbReference>
<organism evidence="2 3">
    <name type="scientific">Gemmiger gallinarum</name>
    <dbReference type="NCBI Taxonomy" id="2779354"/>
    <lineage>
        <taxon>Bacteria</taxon>
        <taxon>Bacillati</taxon>
        <taxon>Bacillota</taxon>
        <taxon>Clostridia</taxon>
        <taxon>Eubacteriales</taxon>
        <taxon>Gemmiger</taxon>
    </lineage>
</organism>
<keyword evidence="3" id="KW-1185">Reference proteome</keyword>
<evidence type="ECO:0000313" key="3">
    <source>
        <dbReference type="Proteomes" id="UP000768567"/>
    </source>
</evidence>
<evidence type="ECO:0000313" key="2">
    <source>
        <dbReference type="EMBL" id="MBE5037083.1"/>
    </source>
</evidence>
<dbReference type="EMBL" id="JADCKC010000001">
    <property type="protein sequence ID" value="MBE5037083.1"/>
    <property type="molecule type" value="Genomic_DNA"/>
</dbReference>
<gene>
    <name evidence="2" type="ORF">INF35_04710</name>
</gene>
<dbReference type="Proteomes" id="UP000768567">
    <property type="component" value="Unassembled WGS sequence"/>
</dbReference>
<accession>A0ABR9R1Q2</accession>
<sequence length="94" mass="10655">MKKLKIIKTIAVILFLISLFCTVDLGLSCLFNTAASYHDGYWAHSVLHAVFGIFGDSAWTFDKFFAKFEISAWITYALVVVNVALRFVKEKETL</sequence>
<protein>
    <submittedName>
        <fullName evidence="2">Uncharacterized protein</fullName>
    </submittedName>
</protein>
<keyword evidence="1" id="KW-1133">Transmembrane helix</keyword>
<comment type="caution">
    <text evidence="2">The sequence shown here is derived from an EMBL/GenBank/DDBJ whole genome shotgun (WGS) entry which is preliminary data.</text>
</comment>
<feature type="transmembrane region" description="Helical" evidence="1">
    <location>
        <begin position="68"/>
        <end position="88"/>
    </location>
</feature>
<evidence type="ECO:0000256" key="1">
    <source>
        <dbReference type="SAM" id="Phobius"/>
    </source>
</evidence>
<keyword evidence="1" id="KW-0812">Transmembrane</keyword>